<dbReference type="GO" id="GO:0005509">
    <property type="term" value="F:calcium ion binding"/>
    <property type="evidence" value="ECO:0007669"/>
    <property type="project" value="InterPro"/>
</dbReference>
<dbReference type="Proteomes" id="UP000254677">
    <property type="component" value="Unassembled WGS sequence"/>
</dbReference>
<dbReference type="Gene3D" id="3.40.50.410">
    <property type="entry name" value="von Willebrand factor, type A domain"/>
    <property type="match status" value="1"/>
</dbReference>
<dbReference type="OrthoDB" id="5654433at2"/>
<dbReference type="InterPro" id="IPR001343">
    <property type="entry name" value="Hemolysn_Ca-bd"/>
</dbReference>
<dbReference type="InterPro" id="IPR043824">
    <property type="entry name" value="DUF5801"/>
</dbReference>
<dbReference type="Pfam" id="PF13519">
    <property type="entry name" value="VWA_2"/>
    <property type="match status" value="1"/>
</dbReference>
<sequence length="2188" mass="225309">MNKDIPMVVDALNGFLIKIHSNNHATIAKTGTTVLPGERLLLMDGDAQLHIQGLENIYLGAGQTFNLDGISPLLKSIKQGVDVDALVEKAMANGIDPVALLQSLEETAAGEDTVLGSGGSIFVLDPLYGVGHVNAGYDTLGPSLSFTDSIRFVPILFEERAPVQDVQISNIGDSGVPAITAQIPVQLATQGLSFDESNGLQTAAVTVRSNVEDLAIKSLTFSASNATWNDGEKMLVADDGSWELRYNANTKQFDFSQLEAIKHPDSNDNNDNTAIEVTAILTRTDGASASSPFLITIYDDGPKITGTDDLLVDETDGLTSIVGVLEKDFGADADGGEVKFTAENAVWDPETRTLTNNDGFWKLVYNAENEYQFTQLKAIPHADSLDNNDLFRVVVTATVIDSDGDSLSKNFNIDILDDGPSISVAATDENLILLNTQDAQTIGAASDVATASFAAAFTAASNFGADGAGSVAWTYQLNLLASAGVDSGLKSDGQVIHLYNINGEVIGSTSATAAGVTGGNTIFSLAVNSGTGEVSLTQLREIDHSLPGSNANYEAQEISLNTGLVGLTGQATITDGDGDTSTDSKVLDLGGNVVFDDDGPSISVTATDGNLILLNTQDAQTIGAASDVATASFAAAFTAASNFGADGAGSVAWTYQLNLLASAGVDSGLKSDGQVIHLYNINGEVIGSTSATAAGVTGGNTIFSLAVNSGTGEVSLTQLREIDHSLPGSNANYEAQEISLNTGLVGLTGQATITDGDGDTSTDSKVLDLGGNVVFDDDGPSISVTATDENLILLNTQDAQTIGAASDVATASFAAAFTAASNFGADGAGSVAWTYQLNLLASAGVDSGLKSDGQVIHLYNINGELIGSTSATAAGVTGGNTIFSLAVNSGTGEVSLTQLREIDHSLPGSNANYEAQEISLNTGLVGLTGQATITDGDGDTSTDSKVLDLGGNVVFDDDGPSISVTATDGNLILLNTQDAQTIGAASDVATASFAAAFTAASNFGADGAGSVAWTYQLNLLASAGVDSGLKSDGQVIHLYNINGEVIGSTSATAAGVTGGNTIFLLAVNSGTGEVSLTQLREIDHSLPGSNANYEAQEISLNTGLVGLTGQATITDGDGDTSTDSKVLDLGGNVVFDDDGPSISVTATDGNLILLNTQDAQTIGAASDVATASFAAAFTAASNFGADGAGSVAWTYQLNLLASAGVDSGLKSDGQVIHLYNINGEVIGSTSATAAGVTGGNTIFSLAVNSGTGEVSLTQLREIDHSLPGSNANYEAQEISLNTGLVGLTGQATITDGDGDTSTDSKVLDLGGNVVFDDDGPSISVTATDGNLILLNTQDAQTIGAASDVATASFAAAFTAASNFGADGAGSVAWTYQLNLLASAGVDSGLKSDGQVIHLYNINGEVIGSTSATAAGVTGGNTVFSLGVNSSTGLVTLTQQREIDHDLPGTNANFAAQQIWLNNGLVGLLATAIIIDGDGDTHTDAKVLDLGGNIGFDDDGPVAFDNLTNVNEASFVNGNVISNPSPNGQVDSYGADGGTDQKVVSLEHNGVTYLAENAAIDANGHRFVLIEDTQFHGTLRFDFTSGDYSYTSYETLEDSTEQFVYTIRDGDGDYSSANLIINTHDTSPPVLIVGTNTNDTGNSLPNYEVGSGQGTISGDGRADILVGDVGGVEVVGKVANLAFILDTSGSMGEIFGNNQSRLTVMKSLVSNLLNQLSETENATINVHLTSFSTFVNNQGTFNISTAAGLAGALNFIAGLQATGGTNYEAALGATHQWFDTSAGAADIQQTIFLTDGLPTFYMDGDSTNYTSQTSVMGHGSLTEEVLIRNLYGTETGGATTRDFNNLISESNSRDLDGTQQYRVDNDSDGDFETLAVSSTTATGGGSNDYVRSIADTFSEVDALQSHGILRAVSIDNAAATSYLNNIDSTGIAFNANSPAILNDILAQLNPFITLNAAGGDHIVGYGDNDLIYGDTLYTDKLAADKGLDLPLGSGWAVFNELENNAQYNWTRADTLDYINNHTHELAQETVLANGNTRSGGHDILEGGSGNDRIFGQEGNDIINAGKGADIVDGGTGNNVIDLGLDTDQDTLLLNLETLKGNNTIHNFNPTQDVLKFESVINVENVNDLDNLLDQQTPFSNSNNGQDLNVNFANGATLTFVGLNVDATTVHSIQDITPQIPVVVVNEMGV</sequence>
<dbReference type="SMART" id="SM00327">
    <property type="entry name" value="VWA"/>
    <property type="match status" value="1"/>
</dbReference>
<gene>
    <name evidence="3" type="primary">rtxA</name>
    <name evidence="3" type="ORF">NCTC13292_01920</name>
</gene>
<feature type="domain" description="VWFA" evidence="2">
    <location>
        <begin position="1679"/>
        <end position="1795"/>
    </location>
</feature>
<evidence type="ECO:0000256" key="1">
    <source>
        <dbReference type="ARBA" id="ARBA00022837"/>
    </source>
</evidence>
<dbReference type="InterPro" id="IPR002035">
    <property type="entry name" value="VWF_A"/>
</dbReference>
<dbReference type="Pfam" id="PF00353">
    <property type="entry name" value="HemolysinCabind"/>
    <property type="match status" value="1"/>
</dbReference>
<dbReference type="CDD" id="cd00198">
    <property type="entry name" value="vWFA"/>
    <property type="match status" value="1"/>
</dbReference>
<proteinExistence type="predicted"/>
<dbReference type="InterPro" id="IPR011049">
    <property type="entry name" value="Serralysin-like_metalloprot_C"/>
</dbReference>
<reference evidence="3 4" key="1">
    <citation type="submission" date="2018-06" db="EMBL/GenBank/DDBJ databases">
        <authorList>
            <consortium name="Pathogen Informatics"/>
            <person name="Doyle S."/>
        </authorList>
    </citation>
    <scope>NUCLEOTIDE SEQUENCE [LARGE SCALE GENOMIC DNA]</scope>
    <source>
        <strain evidence="3 4">NCTC13292</strain>
    </source>
</reference>
<dbReference type="InterPro" id="IPR036465">
    <property type="entry name" value="vWFA_dom_sf"/>
</dbReference>
<dbReference type="EMBL" id="UGOA01000001">
    <property type="protein sequence ID" value="STX43040.1"/>
    <property type="molecule type" value="Genomic_DNA"/>
</dbReference>
<dbReference type="Pfam" id="PF19116">
    <property type="entry name" value="DUF5801"/>
    <property type="match status" value="6"/>
</dbReference>
<dbReference type="PROSITE" id="PS50234">
    <property type="entry name" value="VWFA"/>
    <property type="match status" value="1"/>
</dbReference>
<keyword evidence="1" id="KW-0106">Calcium</keyword>
<accession>A0A378JEI6</accession>
<name>A0A378JEI6_9GAMM</name>
<evidence type="ECO:0000259" key="2">
    <source>
        <dbReference type="PROSITE" id="PS50234"/>
    </source>
</evidence>
<dbReference type="SUPFAM" id="SSF51120">
    <property type="entry name" value="beta-Roll"/>
    <property type="match status" value="1"/>
</dbReference>
<dbReference type="SUPFAM" id="SSF53300">
    <property type="entry name" value="vWA-like"/>
    <property type="match status" value="1"/>
</dbReference>
<evidence type="ECO:0000313" key="4">
    <source>
        <dbReference type="Proteomes" id="UP000254677"/>
    </source>
</evidence>
<dbReference type="RefSeq" id="WP_115221574.1">
    <property type="nucleotide sequence ID" value="NZ_UGOA01000001.1"/>
</dbReference>
<organism evidence="3 4">
    <name type="scientific">Legionella donaldsonii</name>
    <dbReference type="NCBI Taxonomy" id="45060"/>
    <lineage>
        <taxon>Bacteria</taxon>
        <taxon>Pseudomonadati</taxon>
        <taxon>Pseudomonadota</taxon>
        <taxon>Gammaproteobacteria</taxon>
        <taxon>Legionellales</taxon>
        <taxon>Legionellaceae</taxon>
        <taxon>Legionella</taxon>
    </lineage>
</organism>
<evidence type="ECO:0000313" key="3">
    <source>
        <dbReference type="EMBL" id="STX43040.1"/>
    </source>
</evidence>
<protein>
    <submittedName>
        <fullName evidence="3">Structural toxin protein RtxA</fullName>
    </submittedName>
</protein>
<keyword evidence="4" id="KW-1185">Reference proteome</keyword>